<dbReference type="EMBL" id="BPQQ01000090">
    <property type="protein sequence ID" value="GJE03785.1"/>
    <property type="molecule type" value="Genomic_DNA"/>
</dbReference>
<evidence type="ECO:0000313" key="4">
    <source>
        <dbReference type="Proteomes" id="UP001055153"/>
    </source>
</evidence>
<dbReference type="RefSeq" id="WP_238241164.1">
    <property type="nucleotide sequence ID" value="NZ_BPQQ01000090.1"/>
</dbReference>
<gene>
    <name evidence="3" type="primary">smc_4</name>
    <name evidence="3" type="ORF">GMJLKIPL_5742</name>
</gene>
<feature type="domain" description="ATPase AAA-type core" evidence="2">
    <location>
        <begin position="23"/>
        <end position="391"/>
    </location>
</feature>
<dbReference type="PANTHER" id="PTHR32182:SF22">
    <property type="entry name" value="ATP-DEPENDENT ENDONUCLEASE, OLD FAMILY-RELATED"/>
    <property type="match status" value="1"/>
</dbReference>
<dbReference type="Gene3D" id="3.40.50.300">
    <property type="entry name" value="P-loop containing nucleotide triphosphate hydrolases"/>
    <property type="match status" value="2"/>
</dbReference>
<dbReference type="Proteomes" id="UP001055153">
    <property type="component" value="Unassembled WGS sequence"/>
</dbReference>
<sequence>MLTRVEIDGFKSFEGLGLDLHPFTVIAGPNASGKSNFFDALRLLSRLAAVDVPDAVRGMRGDPSEMFRCRPDGQPVDAIRFAVEVLLDGEIEDAFGQRKSLTYTRLRYELEIERRSDASGGPERLFVRHEQAATIRRSDDRWIRQPGLSRDFAKLRAKYATGGQRSPFLQTLNDQFQVNQDGVQGRPRPFPVPKGQATATVLSKITTATEFPHLFALRQELESMTFLQLESAAAREPSDALAPDDLLADGSNLAKVLARIEADTRSPERPSGDLALIRAALASLIPGVGDLHVERDSAYGRYRLFVTMRDGSRFSSRVLSDGTLRALALLTFLNDPRRKSVLLFEEPENGIHENRLKRLVGLLREACTSVREAEEGRLFQVILNTHSPIVLRETHDDEIVVVDVVSRVDPVHGPTRRTRMRTGVSTDQLPLDDREHALSREEVERILQRGDQDAA</sequence>
<dbReference type="SUPFAM" id="SSF52540">
    <property type="entry name" value="P-loop containing nucleoside triphosphate hydrolases"/>
    <property type="match status" value="1"/>
</dbReference>
<evidence type="ECO:0000259" key="2">
    <source>
        <dbReference type="Pfam" id="PF13304"/>
    </source>
</evidence>
<dbReference type="InterPro" id="IPR003959">
    <property type="entry name" value="ATPase_AAA_core"/>
</dbReference>
<dbReference type="Pfam" id="PF13304">
    <property type="entry name" value="AAA_21"/>
    <property type="match status" value="1"/>
</dbReference>
<accession>A0ABQ4SPK8</accession>
<dbReference type="InterPro" id="IPR027417">
    <property type="entry name" value="P-loop_NTPase"/>
</dbReference>
<feature type="region of interest" description="Disordered" evidence="1">
    <location>
        <begin position="413"/>
        <end position="435"/>
    </location>
</feature>
<dbReference type="PANTHER" id="PTHR32182">
    <property type="entry name" value="DNA REPLICATION AND REPAIR PROTEIN RECF"/>
    <property type="match status" value="1"/>
</dbReference>
<keyword evidence="4" id="KW-1185">Reference proteome</keyword>
<dbReference type="InterPro" id="IPR014555">
    <property type="entry name" value="RecF-like"/>
</dbReference>
<name>A0ABQ4SPK8_9HYPH</name>
<organism evidence="3 4">
    <name type="scientific">Methylobacterium isbiliense</name>
    <dbReference type="NCBI Taxonomy" id="315478"/>
    <lineage>
        <taxon>Bacteria</taxon>
        <taxon>Pseudomonadati</taxon>
        <taxon>Pseudomonadota</taxon>
        <taxon>Alphaproteobacteria</taxon>
        <taxon>Hyphomicrobiales</taxon>
        <taxon>Methylobacteriaceae</taxon>
        <taxon>Methylobacterium</taxon>
    </lineage>
</organism>
<evidence type="ECO:0000313" key="3">
    <source>
        <dbReference type="EMBL" id="GJE03785.1"/>
    </source>
</evidence>
<proteinExistence type="predicted"/>
<protein>
    <submittedName>
        <fullName evidence="3">Chromosome partition protein Smc</fullName>
    </submittedName>
</protein>
<reference evidence="3" key="1">
    <citation type="journal article" date="2021" name="Front. Microbiol.">
        <title>Comprehensive Comparative Genomics and Phenotyping of Methylobacterium Species.</title>
        <authorList>
            <person name="Alessa O."/>
            <person name="Ogura Y."/>
            <person name="Fujitani Y."/>
            <person name="Takami H."/>
            <person name="Hayashi T."/>
            <person name="Sahin N."/>
            <person name="Tani A."/>
        </authorList>
    </citation>
    <scope>NUCLEOTIDE SEQUENCE</scope>
    <source>
        <strain evidence="3">DSM 17168</strain>
    </source>
</reference>
<dbReference type="PIRSF" id="PIRSF029347">
    <property type="entry name" value="RecF"/>
    <property type="match status" value="1"/>
</dbReference>
<reference evidence="3" key="2">
    <citation type="submission" date="2021-08" db="EMBL/GenBank/DDBJ databases">
        <authorList>
            <person name="Tani A."/>
            <person name="Ola A."/>
            <person name="Ogura Y."/>
            <person name="Katsura K."/>
            <person name="Hayashi T."/>
        </authorList>
    </citation>
    <scope>NUCLEOTIDE SEQUENCE</scope>
    <source>
        <strain evidence="3">DSM 17168</strain>
    </source>
</reference>
<evidence type="ECO:0000256" key="1">
    <source>
        <dbReference type="SAM" id="MobiDB-lite"/>
    </source>
</evidence>
<comment type="caution">
    <text evidence="3">The sequence shown here is derived from an EMBL/GenBank/DDBJ whole genome shotgun (WGS) entry which is preliminary data.</text>
</comment>